<dbReference type="Gene3D" id="3.30.310.50">
    <property type="entry name" value="Alpha-D-phosphohexomutase, C-terminal domain"/>
    <property type="match status" value="1"/>
</dbReference>
<dbReference type="NCBIfam" id="TIGR03990">
    <property type="entry name" value="Arch_GlmM"/>
    <property type="match status" value="1"/>
</dbReference>
<dbReference type="InterPro" id="IPR016055">
    <property type="entry name" value="A-D-PHexomutase_a/b/a-I/II/III"/>
</dbReference>
<evidence type="ECO:0000259" key="8">
    <source>
        <dbReference type="Pfam" id="PF00408"/>
    </source>
</evidence>
<dbReference type="GO" id="GO:0006048">
    <property type="term" value="P:UDP-N-acetylglucosamine biosynthetic process"/>
    <property type="evidence" value="ECO:0007669"/>
    <property type="project" value="TreeGrafter"/>
</dbReference>
<evidence type="ECO:0000259" key="9">
    <source>
        <dbReference type="Pfam" id="PF02878"/>
    </source>
</evidence>
<evidence type="ECO:0000256" key="7">
    <source>
        <dbReference type="RuleBase" id="RU004326"/>
    </source>
</evidence>
<dbReference type="InterPro" id="IPR005846">
    <property type="entry name" value="A-D-PHexomutase_a/b/a-III"/>
</dbReference>
<keyword evidence="13" id="KW-1185">Reference proteome</keyword>
<evidence type="ECO:0000256" key="4">
    <source>
        <dbReference type="ARBA" id="ARBA00022723"/>
    </source>
</evidence>
<dbReference type="Pfam" id="PF02880">
    <property type="entry name" value="PGM_PMM_III"/>
    <property type="match status" value="1"/>
</dbReference>
<dbReference type="GO" id="GO:0000287">
    <property type="term" value="F:magnesium ion binding"/>
    <property type="evidence" value="ECO:0007669"/>
    <property type="project" value="InterPro"/>
</dbReference>
<evidence type="ECO:0000256" key="3">
    <source>
        <dbReference type="ARBA" id="ARBA00022553"/>
    </source>
</evidence>
<dbReference type="EMBL" id="MKGI01000018">
    <property type="protein sequence ID" value="OEL11781.1"/>
    <property type="molecule type" value="Genomic_DNA"/>
</dbReference>
<evidence type="ECO:0000259" key="10">
    <source>
        <dbReference type="Pfam" id="PF02879"/>
    </source>
</evidence>
<dbReference type="RefSeq" id="WP_069797445.1">
    <property type="nucleotide sequence ID" value="NZ_CP034157.1"/>
</dbReference>
<evidence type="ECO:0000256" key="1">
    <source>
        <dbReference type="ARBA" id="ARBA00001946"/>
    </source>
</evidence>
<accession>A0A1E5UFY0</accession>
<dbReference type="Pfam" id="PF02879">
    <property type="entry name" value="PGM_PMM_II"/>
    <property type="match status" value="1"/>
</dbReference>
<feature type="domain" description="Alpha-D-phosphohexomutase C-terminal" evidence="8">
    <location>
        <begin position="408"/>
        <end position="460"/>
    </location>
</feature>
<evidence type="ECO:0000313" key="12">
    <source>
        <dbReference type="EMBL" id="OEL11781.1"/>
    </source>
</evidence>
<keyword evidence="5 7" id="KW-0460">Magnesium</keyword>
<dbReference type="PANTHER" id="PTHR42946:SF1">
    <property type="entry name" value="PHOSPHOGLUCOMUTASE (ALPHA-D-GLUCOSE-1,6-BISPHOSPHATE-DEPENDENT)"/>
    <property type="match status" value="1"/>
</dbReference>
<comment type="cofactor">
    <cofactor evidence="1">
        <name>Mg(2+)</name>
        <dbReference type="ChEBI" id="CHEBI:18420"/>
    </cofactor>
</comment>
<dbReference type="KEGG" id="cnr:EB819_11025"/>
<dbReference type="PROSITE" id="PS00710">
    <property type="entry name" value="PGM_PMM"/>
    <property type="match status" value="1"/>
</dbReference>
<comment type="caution">
    <text evidence="12">The sequence shown here is derived from an EMBL/GenBank/DDBJ whole genome shotgun (WGS) entry which is preliminary data.</text>
</comment>
<keyword evidence="4 7" id="KW-0479">Metal-binding</keyword>
<feature type="domain" description="Alpha-D-phosphohexomutase alpha/beta/alpha" evidence="10">
    <location>
        <begin position="173"/>
        <end position="263"/>
    </location>
</feature>
<evidence type="ECO:0000256" key="5">
    <source>
        <dbReference type="ARBA" id="ARBA00022842"/>
    </source>
</evidence>
<protein>
    <submittedName>
        <fullName evidence="12">Phosphoglucosamine mutase</fullName>
        <ecNumber evidence="12">5.4.2.10</ecNumber>
    </submittedName>
</protein>
<dbReference type="GO" id="GO:0005829">
    <property type="term" value="C:cytosol"/>
    <property type="evidence" value="ECO:0007669"/>
    <property type="project" value="TreeGrafter"/>
</dbReference>
<dbReference type="InterPro" id="IPR005845">
    <property type="entry name" value="A-D-PHexomutase_a/b/a-II"/>
</dbReference>
<dbReference type="SUPFAM" id="SSF55957">
    <property type="entry name" value="Phosphoglucomutase, C-terminal domain"/>
    <property type="match status" value="1"/>
</dbReference>
<dbReference type="PATRIC" id="fig|237258.4.peg.1674"/>
<dbReference type="SUPFAM" id="SSF53738">
    <property type="entry name" value="Phosphoglucomutase, first 3 domains"/>
    <property type="match status" value="3"/>
</dbReference>
<dbReference type="PANTHER" id="PTHR42946">
    <property type="entry name" value="PHOSPHOHEXOSE MUTASE"/>
    <property type="match status" value="1"/>
</dbReference>
<gene>
    <name evidence="12" type="primary">glmM</name>
    <name evidence="12" type="ORF">BHF72_1720</name>
</gene>
<dbReference type="InterPro" id="IPR024086">
    <property type="entry name" value="GlmM_arc-type"/>
</dbReference>
<dbReference type="Gene3D" id="3.40.120.10">
    <property type="entry name" value="Alpha-D-Glucose-1,6-Bisphosphate, subunit A, domain 3"/>
    <property type="match status" value="3"/>
</dbReference>
<dbReference type="Pfam" id="PF00408">
    <property type="entry name" value="PGM_PMM_IV"/>
    <property type="match status" value="1"/>
</dbReference>
<dbReference type="STRING" id="237258.SAMN04489756_12628"/>
<dbReference type="OrthoDB" id="9806956at2"/>
<dbReference type="InterPro" id="IPR005844">
    <property type="entry name" value="A-D-PHexomutase_a/b/a-I"/>
</dbReference>
<comment type="similarity">
    <text evidence="2 7">Belongs to the phosphohexose mutase family.</text>
</comment>
<keyword evidence="6 12" id="KW-0413">Isomerase</keyword>
<dbReference type="GO" id="GO:0009252">
    <property type="term" value="P:peptidoglycan biosynthetic process"/>
    <property type="evidence" value="ECO:0007669"/>
    <property type="project" value="TreeGrafter"/>
</dbReference>
<dbReference type="AlphaFoldDB" id="A0A1E5UFY0"/>
<sequence length="466" mass="51152">MSLIKSISGIRGTIGGKVDDNLTPVDVVKFTAAFGTWLQKNKNKKDLTLVIGRDARISGAMVNSLVTATLQGLGIHVVDLGLSTTPTVEVMVPELNADGGIILTASHNPKQWNALKLLNEKGEFISGKDGAEMLEIAEKEDFNFAEVDDLGKYETRTDAFDIHIQKILDLPMVDVEAVKAKKFKVVLDAVNSTGGISLPPLLEKLGCEVVKLYCEPNGQFPHNPEPLKEHLTDICDLIKKEGADLGIVVDPDVDRLALIDENGEMFGEEYTLVAVADYLLRHKKGVAISNLSSSRALRDVARNLDSEYFASAVGEVNVVTLMKEKNAVIGGEGNGGIIYPDLHYGRDSLVGVALFLTHLAKENKTVSELRATYPAYYMGKKKIELTPEIDVDALLVKMQEEYNISTSLNVEEISTIDGVKIDFPENWVHLRKSNTEPIIRIYTEAFSQQEADELADKMIAKIKSLI</sequence>
<dbReference type="GO" id="GO:0005975">
    <property type="term" value="P:carbohydrate metabolic process"/>
    <property type="evidence" value="ECO:0007669"/>
    <property type="project" value="InterPro"/>
</dbReference>
<dbReference type="InterPro" id="IPR016066">
    <property type="entry name" value="A-D-PHexomutase_CS"/>
</dbReference>
<evidence type="ECO:0000256" key="6">
    <source>
        <dbReference type="ARBA" id="ARBA00023235"/>
    </source>
</evidence>
<dbReference type="GO" id="GO:0004615">
    <property type="term" value="F:phosphomannomutase activity"/>
    <property type="evidence" value="ECO:0007669"/>
    <property type="project" value="TreeGrafter"/>
</dbReference>
<dbReference type="Proteomes" id="UP000095601">
    <property type="component" value="Unassembled WGS sequence"/>
</dbReference>
<feature type="domain" description="Alpha-D-phosphohexomutase alpha/beta/alpha" evidence="11">
    <location>
        <begin position="270"/>
        <end position="374"/>
    </location>
</feature>
<dbReference type="GO" id="GO:0008966">
    <property type="term" value="F:phosphoglucosamine mutase activity"/>
    <property type="evidence" value="ECO:0007669"/>
    <property type="project" value="UniProtKB-EC"/>
</dbReference>
<dbReference type="InterPro" id="IPR050060">
    <property type="entry name" value="Phosphoglucosamine_mutase"/>
</dbReference>
<dbReference type="EC" id="5.4.2.10" evidence="12"/>
<evidence type="ECO:0000259" key="11">
    <source>
        <dbReference type="Pfam" id="PF02880"/>
    </source>
</evidence>
<dbReference type="InterPro" id="IPR005841">
    <property type="entry name" value="Alpha-D-phosphohexomutase_SF"/>
</dbReference>
<dbReference type="Pfam" id="PF02878">
    <property type="entry name" value="PGM_PMM_I"/>
    <property type="match status" value="1"/>
</dbReference>
<organism evidence="12 13">
    <name type="scientific">Cloacibacterium normanense</name>
    <dbReference type="NCBI Taxonomy" id="237258"/>
    <lineage>
        <taxon>Bacteria</taxon>
        <taxon>Pseudomonadati</taxon>
        <taxon>Bacteroidota</taxon>
        <taxon>Flavobacteriia</taxon>
        <taxon>Flavobacteriales</taxon>
        <taxon>Weeksellaceae</taxon>
    </lineage>
</organism>
<evidence type="ECO:0000256" key="2">
    <source>
        <dbReference type="ARBA" id="ARBA00010231"/>
    </source>
</evidence>
<dbReference type="InterPro" id="IPR036900">
    <property type="entry name" value="A-D-PHexomutase_C_sf"/>
</dbReference>
<dbReference type="PRINTS" id="PR00509">
    <property type="entry name" value="PGMPMM"/>
</dbReference>
<keyword evidence="3" id="KW-0597">Phosphoprotein</keyword>
<name>A0A1E5UFY0_9FLAO</name>
<dbReference type="InterPro" id="IPR005843">
    <property type="entry name" value="A-D-PHexomutase_C"/>
</dbReference>
<feature type="domain" description="Alpha-D-phosphohexomutase alpha/beta/alpha" evidence="9">
    <location>
        <begin position="8"/>
        <end position="143"/>
    </location>
</feature>
<proteinExistence type="inferred from homology"/>
<evidence type="ECO:0000313" key="13">
    <source>
        <dbReference type="Proteomes" id="UP000095601"/>
    </source>
</evidence>
<reference evidence="12 13" key="1">
    <citation type="submission" date="2016-09" db="EMBL/GenBank/DDBJ databases">
        <authorList>
            <person name="Capua I."/>
            <person name="De Benedictis P."/>
            <person name="Joannis T."/>
            <person name="Lombin L.H."/>
            <person name="Cattoli G."/>
        </authorList>
    </citation>
    <scope>NUCLEOTIDE SEQUENCE [LARGE SCALE GENOMIC DNA]</scope>
    <source>
        <strain evidence="12 13">NRS-1</strain>
    </source>
</reference>